<dbReference type="KEGG" id="mcol:MCOLE_v1c00310"/>
<dbReference type="InterPro" id="IPR054816">
    <property type="entry name" value="Lipoprotein_mollicutes-type_CS"/>
</dbReference>
<dbReference type="Proteomes" id="UP000232221">
    <property type="component" value="Chromosome"/>
</dbReference>
<dbReference type="OrthoDB" id="390336at2"/>
<organism evidence="2 3">
    <name type="scientific">Mesoplasma coleopterae</name>
    <dbReference type="NCBI Taxonomy" id="324078"/>
    <lineage>
        <taxon>Bacteria</taxon>
        <taxon>Bacillati</taxon>
        <taxon>Mycoplasmatota</taxon>
        <taxon>Mollicutes</taxon>
        <taxon>Entomoplasmatales</taxon>
        <taxon>Entomoplasmataceae</taxon>
        <taxon>Mesoplasma</taxon>
    </lineage>
</organism>
<feature type="chain" id="PRO_5014687957" description="Lipoprotein" evidence="1">
    <location>
        <begin position="21"/>
        <end position="223"/>
    </location>
</feature>
<dbReference type="NCBIfam" id="NF038029">
    <property type="entry name" value="LP_plasma"/>
    <property type="match status" value="1"/>
</dbReference>
<evidence type="ECO:0008006" key="4">
    <source>
        <dbReference type="Google" id="ProtNLM"/>
    </source>
</evidence>
<accession>A0A2K8P1I6</accession>
<evidence type="ECO:0000256" key="1">
    <source>
        <dbReference type="SAM" id="SignalP"/>
    </source>
</evidence>
<evidence type="ECO:0000313" key="3">
    <source>
        <dbReference type="Proteomes" id="UP000232221"/>
    </source>
</evidence>
<dbReference type="PROSITE" id="PS51257">
    <property type="entry name" value="PROKAR_LIPOPROTEIN"/>
    <property type="match status" value="1"/>
</dbReference>
<name>A0A2K8P1I6_9MOLU</name>
<dbReference type="EMBL" id="CP024968">
    <property type="protein sequence ID" value="ATZ20546.1"/>
    <property type="molecule type" value="Genomic_DNA"/>
</dbReference>
<evidence type="ECO:0000313" key="2">
    <source>
        <dbReference type="EMBL" id="ATZ20546.1"/>
    </source>
</evidence>
<proteinExistence type="predicted"/>
<keyword evidence="3" id="KW-1185">Reference proteome</keyword>
<keyword evidence="1" id="KW-0732">Signal</keyword>
<sequence length="223" mass="23054">MKKLLAVLGAIGLTATGASAVVSCGGNNGDKDITDPETGLVALSKVKNLVLDLGEIGTNTSANISKTFFDKNESVLKKAVGDTITSNMLYVSKITSTSATITGKNSGQELLSPSADFAVTVAFTATNDTRLDLAATTNLVKKGLEVDKSKFEGSGKYDKSNSIADALIAANKDLLKGTVAKDYYLKDIVAPTEGKPGTAKIEGSTSSSKVKSGSAVEVEFTFI</sequence>
<feature type="signal peptide" evidence="1">
    <location>
        <begin position="1"/>
        <end position="20"/>
    </location>
</feature>
<protein>
    <recommendedName>
        <fullName evidence="4">Lipoprotein</fullName>
    </recommendedName>
</protein>
<gene>
    <name evidence="2" type="ORF">MCOLE_v1c00310</name>
</gene>
<dbReference type="AlphaFoldDB" id="A0A2K8P1I6"/>
<dbReference type="RefSeq" id="WP_100670408.1">
    <property type="nucleotide sequence ID" value="NZ_CP024968.1"/>
</dbReference>
<reference evidence="2 3" key="1">
    <citation type="submission" date="2017-11" db="EMBL/GenBank/DDBJ databases">
        <title>Genome sequence of Mesoplasma coleopterae BARC 779 (ATCC 49583).</title>
        <authorList>
            <person name="Lo W.-S."/>
            <person name="Kuo C.-H."/>
        </authorList>
    </citation>
    <scope>NUCLEOTIDE SEQUENCE [LARGE SCALE GENOMIC DNA]</scope>
    <source>
        <strain evidence="2 3">BARC 779</strain>
    </source>
</reference>